<proteinExistence type="predicted"/>
<feature type="domain" description="DUF218" evidence="1">
    <location>
        <begin position="27"/>
        <end position="162"/>
    </location>
</feature>
<dbReference type="InterPro" id="IPR051599">
    <property type="entry name" value="Cell_Envelope_Assoc"/>
</dbReference>
<dbReference type="CDD" id="cd06259">
    <property type="entry name" value="YdcF-like"/>
    <property type="match status" value="1"/>
</dbReference>
<evidence type="ECO:0000313" key="3">
    <source>
        <dbReference type="Proteomes" id="UP000199569"/>
    </source>
</evidence>
<dbReference type="InterPro" id="IPR014729">
    <property type="entry name" value="Rossmann-like_a/b/a_fold"/>
</dbReference>
<evidence type="ECO:0000313" key="2">
    <source>
        <dbReference type="EMBL" id="SCY88714.1"/>
    </source>
</evidence>
<dbReference type="Pfam" id="PF02698">
    <property type="entry name" value="DUF218"/>
    <property type="match status" value="1"/>
</dbReference>
<sequence length="183" mass="19991">MLPVFIAVGAMAEIALYSTRFSEGPADAAIVLGAAVYTDRPSPVFEERIRHGVNLFRAGRVRRLVMTGGRGPGDRLSEARAARDWSVGQGVPPNAILLEEASSTTQENLTFALPILRRHGAKRVLIVSDPLHMRRAMAIARRLGIEAEPSPTPTSLYVGWKAWGMFLAGEAYYLTRCRVNGNC</sequence>
<evidence type="ECO:0000259" key="1">
    <source>
        <dbReference type="Pfam" id="PF02698"/>
    </source>
</evidence>
<dbReference type="AlphaFoldDB" id="A0A1G5JKM1"/>
<protein>
    <submittedName>
        <fullName evidence="2">Uncharacterized SAM-binding protein YcdF, DUF218 family</fullName>
    </submittedName>
</protein>
<dbReference type="Proteomes" id="UP000199569">
    <property type="component" value="Unassembled WGS sequence"/>
</dbReference>
<keyword evidence="3" id="KW-1185">Reference proteome</keyword>
<dbReference type="GO" id="GO:0005886">
    <property type="term" value="C:plasma membrane"/>
    <property type="evidence" value="ECO:0007669"/>
    <property type="project" value="TreeGrafter"/>
</dbReference>
<accession>A0A1G5JKM1</accession>
<dbReference type="PANTHER" id="PTHR30336">
    <property type="entry name" value="INNER MEMBRANE PROTEIN, PROBABLE PERMEASE"/>
    <property type="match status" value="1"/>
</dbReference>
<name>A0A1G5JKM1_9HYPH</name>
<dbReference type="EMBL" id="FMVJ01000007">
    <property type="protein sequence ID" value="SCY88714.1"/>
    <property type="molecule type" value="Genomic_DNA"/>
</dbReference>
<organism evidence="2 3">
    <name type="scientific">Microvirga guangxiensis</name>
    <dbReference type="NCBI Taxonomy" id="549386"/>
    <lineage>
        <taxon>Bacteria</taxon>
        <taxon>Pseudomonadati</taxon>
        <taxon>Pseudomonadota</taxon>
        <taxon>Alphaproteobacteria</taxon>
        <taxon>Hyphomicrobiales</taxon>
        <taxon>Methylobacteriaceae</taxon>
        <taxon>Microvirga</taxon>
    </lineage>
</organism>
<gene>
    <name evidence="2" type="ORF">SAMN02927923_02699</name>
</gene>
<dbReference type="Gene3D" id="3.40.50.620">
    <property type="entry name" value="HUPs"/>
    <property type="match status" value="1"/>
</dbReference>
<reference evidence="2 3" key="1">
    <citation type="submission" date="2016-10" db="EMBL/GenBank/DDBJ databases">
        <authorList>
            <person name="de Groot N.N."/>
        </authorList>
    </citation>
    <scope>NUCLEOTIDE SEQUENCE [LARGE SCALE GENOMIC DNA]</scope>
    <source>
        <strain evidence="2 3">CGMCC 1.7666</strain>
    </source>
</reference>
<dbReference type="PANTHER" id="PTHR30336:SF20">
    <property type="entry name" value="DUF218 DOMAIN-CONTAINING PROTEIN"/>
    <property type="match status" value="1"/>
</dbReference>
<dbReference type="InterPro" id="IPR003848">
    <property type="entry name" value="DUF218"/>
</dbReference>